<evidence type="ECO:0000256" key="3">
    <source>
        <dbReference type="SAM" id="MobiDB-lite"/>
    </source>
</evidence>
<evidence type="ECO:0000259" key="4">
    <source>
        <dbReference type="Pfam" id="PF08544"/>
    </source>
</evidence>
<dbReference type="InterPro" id="IPR014721">
    <property type="entry name" value="Ribsml_uS5_D2-typ_fold_subgr"/>
</dbReference>
<dbReference type="FunCoup" id="A0A7N2RCY0">
    <property type="interactions" value="1046"/>
</dbReference>
<dbReference type="GO" id="GO:0005524">
    <property type="term" value="F:ATP binding"/>
    <property type="evidence" value="ECO:0007669"/>
    <property type="project" value="UniProtKB-KW"/>
</dbReference>
<sequence>MHPPSVRSDEASNASKFENPFGFPKRERPIGREPNDWELGVVDEFLCTLGSNLPQTKNGDRMRWKLTKNGDFDIRSFYNKLRVADYLDIFSEHVTWTPRFSTFVPDWELESLMLFMDILYLGVADRLIWVASSLKEFNGIIGYICGSEGLDSSGLSSSAAVGIAYLLALESANHLTVSLTENIEYDWDGHLCQAIFYKKLGMEHVKFWKLQWSGKSSLAICYLELFRICSNKEASVADLMHFTNGVLHWDLHIFIKTSDPNIPANYNCQKYIRYIENEYLGLRNGILDQSAILLSRQGCLTFMNCKTKEHKLVHPPKPPKTYKTESQKAYKILLAFSGLKQALTTNPGYNRRVAECQEAARIILNKKSMINAVKCLEHKGDKVSHVLLETTKWSLSYQMAIQPEDYEAHKSQLEPYLAKRAEHYFSENKRVIKGAEAWASGKLEDFGKLVSASGLSSISKYESGCEPLIQLYEILLRAPGVFGTRFSGAGFRGCCLAFVDADRADEAASFIREEYRKVQPKLASQINDKEVMICEAGDCARVI</sequence>
<keyword evidence="6" id="KW-1185">Reference proteome</keyword>
<keyword evidence="1" id="KW-0547">Nucleotide-binding</keyword>
<protein>
    <recommendedName>
        <fullName evidence="4">GHMP kinase C-terminal domain-containing protein</fullName>
    </recommendedName>
</protein>
<dbReference type="GO" id="GO:0047912">
    <property type="term" value="F:galacturonokinase activity"/>
    <property type="evidence" value="ECO:0007669"/>
    <property type="project" value="TreeGrafter"/>
</dbReference>
<dbReference type="GO" id="GO:0005829">
    <property type="term" value="C:cytosol"/>
    <property type="evidence" value="ECO:0007669"/>
    <property type="project" value="TreeGrafter"/>
</dbReference>
<dbReference type="Proteomes" id="UP000594261">
    <property type="component" value="Chromosome 11"/>
</dbReference>
<dbReference type="EnsemblPlants" id="QL11p009789:mrna">
    <property type="protein sequence ID" value="QL11p009789:mrna"/>
    <property type="gene ID" value="QL11p009789"/>
</dbReference>
<feature type="domain" description="GHMP kinase C-terminal" evidence="4">
    <location>
        <begin position="440"/>
        <end position="516"/>
    </location>
</feature>
<dbReference type="PRINTS" id="PR00959">
    <property type="entry name" value="MEVGALKINASE"/>
</dbReference>
<evidence type="ECO:0000313" key="5">
    <source>
        <dbReference type="EnsemblPlants" id="QL11p009789:mrna"/>
    </source>
</evidence>
<feature type="region of interest" description="Disordered" evidence="3">
    <location>
        <begin position="1"/>
        <end position="29"/>
    </location>
</feature>
<evidence type="ECO:0000256" key="2">
    <source>
        <dbReference type="ARBA" id="ARBA00022840"/>
    </source>
</evidence>
<dbReference type="PANTHER" id="PTHR10457">
    <property type="entry name" value="MEVALONATE KINASE/GALACTOKINASE"/>
    <property type="match status" value="1"/>
</dbReference>
<organism evidence="5 6">
    <name type="scientific">Quercus lobata</name>
    <name type="common">Valley oak</name>
    <dbReference type="NCBI Taxonomy" id="97700"/>
    <lineage>
        <taxon>Eukaryota</taxon>
        <taxon>Viridiplantae</taxon>
        <taxon>Streptophyta</taxon>
        <taxon>Embryophyta</taxon>
        <taxon>Tracheophyta</taxon>
        <taxon>Spermatophyta</taxon>
        <taxon>Magnoliopsida</taxon>
        <taxon>eudicotyledons</taxon>
        <taxon>Gunneridae</taxon>
        <taxon>Pentapetalae</taxon>
        <taxon>rosids</taxon>
        <taxon>fabids</taxon>
        <taxon>Fagales</taxon>
        <taxon>Fagaceae</taxon>
        <taxon>Quercus</taxon>
    </lineage>
</organism>
<dbReference type="GO" id="GO:0006012">
    <property type="term" value="P:galactose metabolic process"/>
    <property type="evidence" value="ECO:0007669"/>
    <property type="project" value="TreeGrafter"/>
</dbReference>
<name>A0A7N2RCY0_QUELO</name>
<dbReference type="Gene3D" id="3.30.70.890">
    <property type="entry name" value="GHMP kinase, C-terminal domain"/>
    <property type="match status" value="1"/>
</dbReference>
<dbReference type="SUPFAM" id="SSF55060">
    <property type="entry name" value="GHMP Kinase, C-terminal domain"/>
    <property type="match status" value="1"/>
</dbReference>
<evidence type="ECO:0000313" key="6">
    <source>
        <dbReference type="Proteomes" id="UP000594261"/>
    </source>
</evidence>
<evidence type="ECO:0000256" key="1">
    <source>
        <dbReference type="ARBA" id="ARBA00022741"/>
    </source>
</evidence>
<dbReference type="Pfam" id="PF08544">
    <property type="entry name" value="GHMP_kinases_C"/>
    <property type="match status" value="1"/>
</dbReference>
<reference evidence="5" key="2">
    <citation type="submission" date="2021-01" db="UniProtKB">
        <authorList>
            <consortium name="EnsemblPlants"/>
        </authorList>
    </citation>
    <scope>IDENTIFICATION</scope>
</reference>
<dbReference type="Gramene" id="QL11p009789:mrna">
    <property type="protein sequence ID" value="QL11p009789:mrna"/>
    <property type="gene ID" value="QL11p009789"/>
</dbReference>
<proteinExistence type="predicted"/>
<dbReference type="EMBL" id="LRBV02000011">
    <property type="status" value="NOT_ANNOTATED_CDS"/>
    <property type="molecule type" value="Genomic_DNA"/>
</dbReference>
<dbReference type="InterPro" id="IPR013750">
    <property type="entry name" value="GHMP_kinase_C_dom"/>
</dbReference>
<dbReference type="InterPro" id="IPR036554">
    <property type="entry name" value="GHMP_kinase_C_sf"/>
</dbReference>
<keyword evidence="2" id="KW-0067">ATP-binding</keyword>
<reference evidence="5 6" key="1">
    <citation type="journal article" date="2016" name="G3 (Bethesda)">
        <title>First Draft Assembly and Annotation of the Genome of a California Endemic Oak Quercus lobata Nee (Fagaceae).</title>
        <authorList>
            <person name="Sork V.L."/>
            <person name="Fitz-Gibbon S.T."/>
            <person name="Puiu D."/>
            <person name="Crepeau M."/>
            <person name="Gugger P.F."/>
            <person name="Sherman R."/>
            <person name="Stevens K."/>
            <person name="Langley C.H."/>
            <person name="Pellegrini M."/>
            <person name="Salzberg S.L."/>
        </authorList>
    </citation>
    <scope>NUCLEOTIDE SEQUENCE [LARGE SCALE GENOMIC DNA]</scope>
    <source>
        <strain evidence="5 6">cv. SW786</strain>
    </source>
</reference>
<accession>A0A7N2RCY0</accession>
<dbReference type="Gene3D" id="3.30.230.10">
    <property type="match status" value="1"/>
</dbReference>
<dbReference type="AlphaFoldDB" id="A0A7N2RCY0"/>
<dbReference type="InParanoid" id="A0A7N2RCY0"/>
<dbReference type="PANTHER" id="PTHR10457:SF6">
    <property type="entry name" value="GALACTURONOKINASE"/>
    <property type="match status" value="1"/>
</dbReference>